<dbReference type="Gene3D" id="3.40.50.620">
    <property type="entry name" value="HUPs"/>
    <property type="match status" value="2"/>
</dbReference>
<accession>A0A166ZJG6</accession>
<comment type="subcellular location">
    <subcellularLocation>
        <location evidence="1">Cytoplasm</location>
    </subcellularLocation>
</comment>
<evidence type="ECO:0000256" key="7">
    <source>
        <dbReference type="ARBA" id="ARBA00022840"/>
    </source>
</evidence>
<comment type="similarity">
    <text evidence="2 13">Belongs to the class-I aminoacyl-tRNA synthetase family.</text>
</comment>
<dbReference type="InterPro" id="IPR002300">
    <property type="entry name" value="aa-tRNA-synth_Ia"/>
</dbReference>
<dbReference type="Pfam" id="PF00133">
    <property type="entry name" value="tRNA-synt_1"/>
    <property type="match status" value="1"/>
</dbReference>
<keyword evidence="9 13" id="KW-0030">Aminoacyl-tRNA synthetase</keyword>
<dbReference type="FunFam" id="3.90.740.10:FF:000044">
    <property type="entry name" value="Isoleucine--tRNA ligase"/>
    <property type="match status" value="1"/>
</dbReference>
<evidence type="ECO:0000256" key="6">
    <source>
        <dbReference type="ARBA" id="ARBA00022741"/>
    </source>
</evidence>
<protein>
    <recommendedName>
        <fullName evidence="12">Isoleucine--tRNA ligase, cytoplasmic</fullName>
        <ecNumber evidence="3">6.1.1.5</ecNumber>
    </recommendedName>
    <alternativeName>
        <fullName evidence="10">Isoleucyl-tRNA synthetase</fullName>
    </alternativeName>
</protein>
<evidence type="ECO:0000256" key="2">
    <source>
        <dbReference type="ARBA" id="ARBA00005594"/>
    </source>
</evidence>
<dbReference type="PRINTS" id="PR00984">
    <property type="entry name" value="TRNASYNTHILE"/>
</dbReference>
<evidence type="ECO:0000256" key="8">
    <source>
        <dbReference type="ARBA" id="ARBA00022917"/>
    </source>
</evidence>
<name>A0A166ZJG6_COLIC</name>
<dbReference type="CDD" id="cd07961">
    <property type="entry name" value="Anticodon_Ia_Ile_ABEc"/>
    <property type="match status" value="1"/>
</dbReference>
<dbReference type="FunFam" id="3.40.50.620:FF:000023">
    <property type="entry name" value="Isoleucyl-tRNA synthetase,cytoplasmic"/>
    <property type="match status" value="1"/>
</dbReference>
<dbReference type="SUPFAM" id="SSF47323">
    <property type="entry name" value="Anticodon-binding domain of a subclass of class I aminoacyl-tRNA synthetases"/>
    <property type="match status" value="1"/>
</dbReference>
<evidence type="ECO:0000313" key="14">
    <source>
        <dbReference type="EMBL" id="KZL78990.1"/>
    </source>
</evidence>
<keyword evidence="6 13" id="KW-0547">Nucleotide-binding</keyword>
<dbReference type="PANTHER" id="PTHR42780">
    <property type="entry name" value="SOLEUCYL-TRNA SYNTHETASE"/>
    <property type="match status" value="1"/>
</dbReference>
<keyword evidence="4" id="KW-0963">Cytoplasm</keyword>
<gene>
    <name evidence="14" type="ORF">CI238_02225</name>
</gene>
<dbReference type="FunFam" id="3.40.50.620:FF:000050">
    <property type="entry name" value="Isoleucyl-tRNA synthetase,cytoplasmic"/>
    <property type="match status" value="1"/>
</dbReference>
<organism evidence="14 15">
    <name type="scientific">Colletotrichum incanum</name>
    <name type="common">Soybean anthracnose fungus</name>
    <dbReference type="NCBI Taxonomy" id="1573173"/>
    <lineage>
        <taxon>Eukaryota</taxon>
        <taxon>Fungi</taxon>
        <taxon>Dikarya</taxon>
        <taxon>Ascomycota</taxon>
        <taxon>Pezizomycotina</taxon>
        <taxon>Sordariomycetes</taxon>
        <taxon>Hypocreomycetidae</taxon>
        <taxon>Glomerellales</taxon>
        <taxon>Glomerellaceae</taxon>
        <taxon>Colletotrichum</taxon>
        <taxon>Colletotrichum spaethianum species complex</taxon>
    </lineage>
</organism>
<keyword evidence="5 13" id="KW-0436">Ligase</keyword>
<evidence type="ECO:0000256" key="12">
    <source>
        <dbReference type="ARBA" id="ARBA00069879"/>
    </source>
</evidence>
<evidence type="ECO:0000256" key="5">
    <source>
        <dbReference type="ARBA" id="ARBA00022598"/>
    </source>
</evidence>
<dbReference type="CDD" id="cd00818">
    <property type="entry name" value="IleRS_core"/>
    <property type="match status" value="1"/>
</dbReference>
<dbReference type="InterPro" id="IPR013155">
    <property type="entry name" value="M/V/L/I-tRNA-synth_anticd-bd"/>
</dbReference>
<dbReference type="STRING" id="1573173.A0A166ZJG6"/>
<evidence type="ECO:0000256" key="11">
    <source>
        <dbReference type="ARBA" id="ARBA00048359"/>
    </source>
</evidence>
<dbReference type="OrthoDB" id="1706657at2759"/>
<dbReference type="SUPFAM" id="SSF52374">
    <property type="entry name" value="Nucleotidylyl transferase"/>
    <property type="match status" value="1"/>
</dbReference>
<dbReference type="InterPro" id="IPR009080">
    <property type="entry name" value="tRNAsynth_Ia_anticodon-bd"/>
</dbReference>
<dbReference type="Gene3D" id="1.10.730.10">
    <property type="entry name" value="Isoleucyl-tRNA Synthetase, Domain 1"/>
    <property type="match status" value="1"/>
</dbReference>
<evidence type="ECO:0000256" key="9">
    <source>
        <dbReference type="ARBA" id="ARBA00023146"/>
    </source>
</evidence>
<keyword evidence="8 13" id="KW-0648">Protein biosynthesis</keyword>
<comment type="catalytic activity">
    <reaction evidence="11">
        <text>tRNA(Ile) + L-isoleucine + ATP = L-isoleucyl-tRNA(Ile) + AMP + diphosphate</text>
        <dbReference type="Rhea" id="RHEA:11060"/>
        <dbReference type="Rhea" id="RHEA-COMP:9666"/>
        <dbReference type="Rhea" id="RHEA-COMP:9695"/>
        <dbReference type="ChEBI" id="CHEBI:30616"/>
        <dbReference type="ChEBI" id="CHEBI:33019"/>
        <dbReference type="ChEBI" id="CHEBI:58045"/>
        <dbReference type="ChEBI" id="CHEBI:78442"/>
        <dbReference type="ChEBI" id="CHEBI:78528"/>
        <dbReference type="ChEBI" id="CHEBI:456215"/>
        <dbReference type="EC" id="6.1.1.5"/>
    </reaction>
</comment>
<dbReference type="PROSITE" id="PS00178">
    <property type="entry name" value="AA_TRNA_LIGASE_I"/>
    <property type="match status" value="1"/>
</dbReference>
<dbReference type="EMBL" id="LFIW01002185">
    <property type="protein sequence ID" value="KZL78990.1"/>
    <property type="molecule type" value="Genomic_DNA"/>
</dbReference>
<dbReference type="GO" id="GO:0005524">
    <property type="term" value="F:ATP binding"/>
    <property type="evidence" value="ECO:0007669"/>
    <property type="project" value="UniProtKB-KW"/>
</dbReference>
<dbReference type="InterPro" id="IPR002301">
    <property type="entry name" value="Ile-tRNA-ligase"/>
</dbReference>
<dbReference type="GO" id="GO:0005737">
    <property type="term" value="C:cytoplasm"/>
    <property type="evidence" value="ECO:0007669"/>
    <property type="project" value="UniProtKB-SubCell"/>
</dbReference>
<dbReference type="InterPro" id="IPR023586">
    <property type="entry name" value="Ile-tRNA-ligase_type2"/>
</dbReference>
<dbReference type="InterPro" id="IPR014729">
    <property type="entry name" value="Rossmann-like_a/b/a_fold"/>
</dbReference>
<keyword evidence="7 13" id="KW-0067">ATP-binding</keyword>
<dbReference type="InterPro" id="IPR033709">
    <property type="entry name" value="Anticodon_Ile_ABEc"/>
</dbReference>
<evidence type="ECO:0000256" key="4">
    <source>
        <dbReference type="ARBA" id="ARBA00022490"/>
    </source>
</evidence>
<dbReference type="Proteomes" id="UP000076584">
    <property type="component" value="Unassembled WGS sequence"/>
</dbReference>
<dbReference type="GO" id="GO:0000049">
    <property type="term" value="F:tRNA binding"/>
    <property type="evidence" value="ECO:0007669"/>
    <property type="project" value="InterPro"/>
</dbReference>
<evidence type="ECO:0000256" key="3">
    <source>
        <dbReference type="ARBA" id="ARBA00013165"/>
    </source>
</evidence>
<dbReference type="GO" id="GO:0002161">
    <property type="term" value="F:aminoacyl-tRNA deacylase activity"/>
    <property type="evidence" value="ECO:0007669"/>
    <property type="project" value="InterPro"/>
</dbReference>
<evidence type="ECO:0000256" key="10">
    <source>
        <dbReference type="ARBA" id="ARBA00032665"/>
    </source>
</evidence>
<dbReference type="Pfam" id="PF19302">
    <property type="entry name" value="DUF5915"/>
    <property type="match status" value="1"/>
</dbReference>
<dbReference type="AlphaFoldDB" id="A0A166ZJG6"/>
<keyword evidence="15" id="KW-1185">Reference proteome</keyword>
<dbReference type="GO" id="GO:0004822">
    <property type="term" value="F:isoleucine-tRNA ligase activity"/>
    <property type="evidence" value="ECO:0007669"/>
    <property type="project" value="UniProtKB-EC"/>
</dbReference>
<dbReference type="Pfam" id="PF08264">
    <property type="entry name" value="Anticodon_1"/>
    <property type="match status" value="1"/>
</dbReference>
<dbReference type="FunFam" id="1.10.730.10:FF:000004">
    <property type="entry name" value="Isoleucyl-tRNA synthetase, cytoplasmic"/>
    <property type="match status" value="1"/>
</dbReference>
<dbReference type="NCBIfam" id="TIGR00392">
    <property type="entry name" value="ileS"/>
    <property type="match status" value="1"/>
</dbReference>
<dbReference type="PANTHER" id="PTHR42780:SF1">
    <property type="entry name" value="ISOLEUCINE--TRNA LIGASE, CYTOPLASMIC"/>
    <property type="match status" value="1"/>
</dbReference>
<dbReference type="GO" id="GO:0006428">
    <property type="term" value="P:isoleucyl-tRNA aminoacylation"/>
    <property type="evidence" value="ECO:0007669"/>
    <property type="project" value="InterPro"/>
</dbReference>
<dbReference type="InterPro" id="IPR001412">
    <property type="entry name" value="aa-tRNA-synth_I_CS"/>
</dbReference>
<proteinExistence type="inferred from homology"/>
<dbReference type="SUPFAM" id="SSF50677">
    <property type="entry name" value="ValRS/IleRS/LeuRS editing domain"/>
    <property type="match status" value="1"/>
</dbReference>
<evidence type="ECO:0000256" key="1">
    <source>
        <dbReference type="ARBA" id="ARBA00004496"/>
    </source>
</evidence>
<dbReference type="InterPro" id="IPR009008">
    <property type="entry name" value="Val/Leu/Ile-tRNA-synth_edit"/>
</dbReference>
<dbReference type="HAMAP" id="MF_02003">
    <property type="entry name" value="Ile_tRNA_synth_type2"/>
    <property type="match status" value="1"/>
</dbReference>
<sequence>MSIDFPKEEEAVLQRWREIKAFERQLELTQGKPLYTFYDGPPFATGLPHYGHLLASTIKDIIPRYWSMKGFHVERRFGWDTHGLPIEHEIDKKLGISGKAAVMKLGLKNYNAECRSIVMRYSEEWRHTVERLGRWIDFDNDYKASSYPRCLFPDQFTMDPTFMESEWWVFKQLFDKGAVYQGHRVMPYSTALTTALSNFEANQNYQDVSDPAIVIAFPLQDDPETNLLAWTTTPWTLPSHLGLAAHPDFEYIKIVDEKSGKKYILLEKLLGTLYKDVKKAKFKILEKIKGKDMLGWKYEPPFNYFYEEYKDVAFQVLNATYVTDDSGTGIVHQAPAFGEDDYNVALAAGIVTENRPPPDPIDDSGHFTSRVSDFVGMHVKEADKHIIKHLKAAGKVVVDSTLKHSYPMCYRSDTPLIYRAVPSWFVRIPEIVPQMLENIKGSHWVPSFVKERRFASWIENARDWNVSRNRYWGTPIPLWVSEDMEERVCVGSIEELRELSGYTGDLTDLHRDNIDHITIPSKMGKGTLRRVEEVFDCWFESGSMPYASQHYPFENADKFEKSFPGDFIAEGLDQTRGWFYTLLVLGTHLFGRIPFKNCVVNGIVLAEDGKKMSKRLKNYPVPDLVMDKYGSDALRLYLINSPVVRAEPLRFKESGVKEVVQKVLLPLWNSYKFFEGQVSLLKKVEGINYAWNPKALTTNENVMDRWILASCQSLLQFVNEEMSAYRLYTVVPRLLGLIENTTNWYIKLNRRRLKGENGVEDTQHALNTLFEVLFTLCRGLAPFTPFITDTIYQKLRPFIPKEAEAEDPRSVHFLPFPEVRQELFDEVVERRVGRMQRVIDLVRVSRERRAVGLKTPLKTLVVIHRDPQYLEDLDSLSSYIREEMNVRDLVLTSDEAKYNVQYSVTADWPVLGKKLKKDMARVKKALPTLSSDAVKVYSEKKEIFVDGIRLEEGDLVVRRGLKEDESSKNLEPNSDNDVLTILDAELYVELAHEGLAREIINRVQRLRKKAQLQPTDDIKMEYKVISDPDNIGLEEVFVSQTKVIEKALRRPVDKHEVTKVEGEIPSTQQKGVIMEEEQEVQHATFLLRLLEL</sequence>
<reference evidence="14 15" key="1">
    <citation type="submission" date="2015-06" db="EMBL/GenBank/DDBJ databases">
        <title>Survival trade-offs in plant roots during colonization by closely related pathogenic and mutualistic fungi.</title>
        <authorList>
            <person name="Hacquard S."/>
            <person name="Kracher B."/>
            <person name="Hiruma K."/>
            <person name="Weinman A."/>
            <person name="Muench P."/>
            <person name="Garrido Oter R."/>
            <person name="Ver Loren van Themaat E."/>
            <person name="Dallerey J.-F."/>
            <person name="Damm U."/>
            <person name="Henrissat B."/>
            <person name="Lespinet O."/>
            <person name="Thon M."/>
            <person name="Kemen E."/>
            <person name="McHardy A.C."/>
            <person name="Schulze-Lefert P."/>
            <person name="O'Connell R.J."/>
        </authorList>
    </citation>
    <scope>NUCLEOTIDE SEQUENCE [LARGE SCALE GENOMIC DNA]</scope>
    <source>
        <strain evidence="14 15">MAFF 238704</strain>
    </source>
</reference>
<comment type="caution">
    <text evidence="14">The sequence shown here is derived from an EMBL/GenBank/DDBJ whole genome shotgun (WGS) entry which is preliminary data.</text>
</comment>
<evidence type="ECO:0000256" key="13">
    <source>
        <dbReference type="RuleBase" id="RU363035"/>
    </source>
</evidence>
<evidence type="ECO:0000313" key="15">
    <source>
        <dbReference type="Proteomes" id="UP000076584"/>
    </source>
</evidence>
<dbReference type="EC" id="6.1.1.5" evidence="3"/>